<name>A0A8J4XM87_CHIOP</name>
<comment type="caution">
    <text evidence="2">The sequence shown here is derived from an EMBL/GenBank/DDBJ whole genome shotgun (WGS) entry which is preliminary data.</text>
</comment>
<feature type="compositionally biased region" description="Basic and acidic residues" evidence="1">
    <location>
        <begin position="137"/>
        <end position="146"/>
    </location>
</feature>
<accession>A0A8J4XM87</accession>
<feature type="region of interest" description="Disordered" evidence="1">
    <location>
        <begin position="113"/>
        <end position="146"/>
    </location>
</feature>
<evidence type="ECO:0000313" key="2">
    <source>
        <dbReference type="EMBL" id="KAG0705767.1"/>
    </source>
</evidence>
<dbReference type="EMBL" id="JACEEZ010024996">
    <property type="protein sequence ID" value="KAG0705767.1"/>
    <property type="molecule type" value="Genomic_DNA"/>
</dbReference>
<organism evidence="2 3">
    <name type="scientific">Chionoecetes opilio</name>
    <name type="common">Atlantic snow crab</name>
    <name type="synonym">Cancer opilio</name>
    <dbReference type="NCBI Taxonomy" id="41210"/>
    <lineage>
        <taxon>Eukaryota</taxon>
        <taxon>Metazoa</taxon>
        <taxon>Ecdysozoa</taxon>
        <taxon>Arthropoda</taxon>
        <taxon>Crustacea</taxon>
        <taxon>Multicrustacea</taxon>
        <taxon>Malacostraca</taxon>
        <taxon>Eumalacostraca</taxon>
        <taxon>Eucarida</taxon>
        <taxon>Decapoda</taxon>
        <taxon>Pleocyemata</taxon>
        <taxon>Brachyura</taxon>
        <taxon>Eubrachyura</taxon>
        <taxon>Majoidea</taxon>
        <taxon>Majidae</taxon>
        <taxon>Chionoecetes</taxon>
    </lineage>
</organism>
<reference evidence="2" key="1">
    <citation type="submission" date="2020-07" db="EMBL/GenBank/DDBJ databases">
        <title>The High-quality genome of the commercially important snow crab, Chionoecetes opilio.</title>
        <authorList>
            <person name="Jeong J.-H."/>
            <person name="Ryu S."/>
        </authorList>
    </citation>
    <scope>NUCLEOTIDE SEQUENCE</scope>
    <source>
        <strain evidence="2">MADBK_172401_WGS</strain>
        <tissue evidence="2">Digestive gland</tissue>
    </source>
</reference>
<keyword evidence="3" id="KW-1185">Reference proteome</keyword>
<dbReference type="Proteomes" id="UP000770661">
    <property type="component" value="Unassembled WGS sequence"/>
</dbReference>
<gene>
    <name evidence="2" type="ORF">GWK47_024433</name>
</gene>
<evidence type="ECO:0000256" key="1">
    <source>
        <dbReference type="SAM" id="MobiDB-lite"/>
    </source>
</evidence>
<proteinExistence type="predicted"/>
<protein>
    <submittedName>
        <fullName evidence="2">Uncharacterized protein</fullName>
    </submittedName>
</protein>
<sequence>MASGGEVAVLTRLNGNKGGKQQGLGEPIFTQGRDGSFAIAAAAPCRPASKTATAEMPANGLGGNVLLWVPSHIRCFPRAAGHRVVSCLSTLEGRAHHHLVCITGKAGTRTDVERESLRQKPQVPATRHGFCRTPQRQKPDGKNRSFERGLNLSSINAYIL</sequence>
<dbReference type="AlphaFoldDB" id="A0A8J4XM87"/>
<evidence type="ECO:0000313" key="3">
    <source>
        <dbReference type="Proteomes" id="UP000770661"/>
    </source>
</evidence>